<dbReference type="EMBL" id="LR797252">
    <property type="protein sequence ID" value="CAB4196584.1"/>
    <property type="molecule type" value="Genomic_DNA"/>
</dbReference>
<protein>
    <submittedName>
        <fullName evidence="1">Uncharacterized protein</fullName>
    </submittedName>
</protein>
<name>A0A6J5RX52_9CAUD</name>
<organism evidence="1">
    <name type="scientific">uncultured Caudovirales phage</name>
    <dbReference type="NCBI Taxonomy" id="2100421"/>
    <lineage>
        <taxon>Viruses</taxon>
        <taxon>Duplodnaviria</taxon>
        <taxon>Heunggongvirae</taxon>
        <taxon>Uroviricota</taxon>
        <taxon>Caudoviricetes</taxon>
        <taxon>Peduoviridae</taxon>
        <taxon>Maltschvirus</taxon>
        <taxon>Maltschvirus maltsch</taxon>
    </lineage>
</organism>
<accession>A0A6J5RX52</accession>
<evidence type="ECO:0000313" key="1">
    <source>
        <dbReference type="EMBL" id="CAB4196584.1"/>
    </source>
</evidence>
<gene>
    <name evidence="1" type="ORF">UFOVP1290_104</name>
</gene>
<proteinExistence type="predicted"/>
<reference evidence="1" key="1">
    <citation type="submission" date="2020-05" db="EMBL/GenBank/DDBJ databases">
        <authorList>
            <person name="Chiriac C."/>
            <person name="Salcher M."/>
            <person name="Ghai R."/>
            <person name="Kavagutti S V."/>
        </authorList>
    </citation>
    <scope>NUCLEOTIDE SEQUENCE</scope>
</reference>
<sequence>MTMNKAKALLKKVGLFEKLAIYGDRKSFLKAIAQVPQLDVSETAAYLNYLQRLSGLPVTHIDSTNVDSVLSQLRHNDAKDPSKKSLFDTNLQLAENALAKAHANITANLAGHIPPEENVIDIDNQPYAPGDYARPGDTGDSGMSASEYDKAKREYAGKVPMSVPRDIQEKLGLSGAQLTGVMDKETKRRLDAFKLYHKLPASTQLNQVFSKIRSQSNSEDIYEDDGTFGQYHDLEKVKRDTRYAPMANPLTSSRKMKEILKKYAQTVDLELDPSDYDNIPPRLQPKKYPPIPTDIQSILGFTGAQIDGKLGPATEAKLKEFKNYFKLNETGDALYDKIRMISETTVASGQLPNYKPNQPIDKSIQMLLSVPQTGIKDQATSKALYNIKLIYMKNPGATDNDAIQFMQQFGEMRRLNPNITPEQVLQALTGNLGQQSTNNQLATNQPTTIKSSASVDESNAKFATKFASKTT</sequence>